<evidence type="ECO:0000256" key="5">
    <source>
        <dbReference type="ARBA" id="ARBA00023180"/>
    </source>
</evidence>
<evidence type="ECO:0000256" key="4">
    <source>
        <dbReference type="ARBA" id="ARBA00023157"/>
    </source>
</evidence>
<dbReference type="EMBL" id="JANEYG010000001">
    <property type="protein sequence ID" value="KAJ8925885.1"/>
    <property type="molecule type" value="Genomic_DNA"/>
</dbReference>
<keyword evidence="4" id="KW-1015">Disulfide bond</keyword>
<dbReference type="Proteomes" id="UP001159042">
    <property type="component" value="Unassembled WGS sequence"/>
</dbReference>
<feature type="domain" description="Chitin-binding type-2" evidence="7">
    <location>
        <begin position="564"/>
        <end position="620"/>
    </location>
</feature>
<dbReference type="GO" id="GO:0005576">
    <property type="term" value="C:extracellular region"/>
    <property type="evidence" value="ECO:0007669"/>
    <property type="project" value="InterPro"/>
</dbReference>
<dbReference type="Gene3D" id="2.170.140.10">
    <property type="entry name" value="Chitin binding domain"/>
    <property type="match status" value="3"/>
</dbReference>
<dbReference type="InterPro" id="IPR051940">
    <property type="entry name" value="Chitin_bind-dev_reg"/>
</dbReference>
<evidence type="ECO:0000256" key="1">
    <source>
        <dbReference type="ARBA" id="ARBA00022669"/>
    </source>
</evidence>
<name>A0AAV8WGK3_9CUCU</name>
<accession>A0AAV8WGK3</accession>
<dbReference type="InterPro" id="IPR002557">
    <property type="entry name" value="Chitin-bd_dom"/>
</dbReference>
<keyword evidence="3" id="KW-0677">Repeat</keyword>
<feature type="domain" description="Chitin-binding type-2" evidence="7">
    <location>
        <begin position="216"/>
        <end position="271"/>
    </location>
</feature>
<dbReference type="PANTHER" id="PTHR23301:SF106">
    <property type="entry name" value="CHITIN-BINDING TYPE-2 DOMAIN-CONTAINING PROTEIN-RELATED"/>
    <property type="match status" value="1"/>
</dbReference>
<dbReference type="PROSITE" id="PS50940">
    <property type="entry name" value="CHIT_BIND_II"/>
    <property type="match status" value="9"/>
</dbReference>
<evidence type="ECO:0000259" key="7">
    <source>
        <dbReference type="PROSITE" id="PS50940"/>
    </source>
</evidence>
<keyword evidence="5" id="KW-0325">Glycoprotein</keyword>
<dbReference type="SUPFAM" id="SSF57625">
    <property type="entry name" value="Invertebrate chitin-binding proteins"/>
    <property type="match status" value="8"/>
</dbReference>
<dbReference type="Pfam" id="PF01607">
    <property type="entry name" value="CBM_14"/>
    <property type="match status" value="6"/>
</dbReference>
<reference evidence="8 9" key="1">
    <citation type="journal article" date="2023" name="Insect Mol. Biol.">
        <title>Genome sequencing provides insights into the evolution of gene families encoding plant cell wall-degrading enzymes in longhorned beetles.</title>
        <authorList>
            <person name="Shin N.R."/>
            <person name="Okamura Y."/>
            <person name="Kirsch R."/>
            <person name="Pauchet Y."/>
        </authorList>
    </citation>
    <scope>NUCLEOTIDE SEQUENCE [LARGE SCALE GENOMIC DNA]</scope>
    <source>
        <strain evidence="8">EAD_L_NR</strain>
    </source>
</reference>
<feature type="domain" description="Chitin-binding type-2" evidence="7">
    <location>
        <begin position="357"/>
        <end position="413"/>
    </location>
</feature>
<protein>
    <recommendedName>
        <fullName evidence="7">Chitin-binding type-2 domain-containing protein</fullName>
    </recommendedName>
</protein>
<dbReference type="InterPro" id="IPR036508">
    <property type="entry name" value="Chitin-bd_dom_sf"/>
</dbReference>
<feature type="domain" description="Chitin-binding type-2" evidence="7">
    <location>
        <begin position="773"/>
        <end position="828"/>
    </location>
</feature>
<keyword evidence="9" id="KW-1185">Reference proteome</keyword>
<dbReference type="PANTHER" id="PTHR23301">
    <property type="entry name" value="CHITIN BINDING PERITROPHIN-A"/>
    <property type="match status" value="1"/>
</dbReference>
<keyword evidence="2 6" id="KW-0732">Signal</keyword>
<feature type="domain" description="Chitin-binding type-2" evidence="7">
    <location>
        <begin position="426"/>
        <end position="482"/>
    </location>
</feature>
<keyword evidence="1" id="KW-0147">Chitin-binding</keyword>
<dbReference type="AlphaFoldDB" id="A0AAV8WGK3"/>
<evidence type="ECO:0000256" key="2">
    <source>
        <dbReference type="ARBA" id="ARBA00022729"/>
    </source>
</evidence>
<dbReference type="GO" id="GO:0008061">
    <property type="term" value="F:chitin binding"/>
    <property type="evidence" value="ECO:0007669"/>
    <property type="project" value="UniProtKB-KW"/>
</dbReference>
<feature type="domain" description="Chitin-binding type-2" evidence="7">
    <location>
        <begin position="633"/>
        <end position="689"/>
    </location>
</feature>
<dbReference type="SMART" id="SM00494">
    <property type="entry name" value="ChtBD2"/>
    <property type="match status" value="10"/>
</dbReference>
<proteinExistence type="predicted"/>
<sequence length="828" mass="89165">MKFSIWAFLAAVLATGSSEIILDGTACDEAVTCLSDTTFSFCFLANNGQEEVHVGNFSCADGKQCVQGALNPCHQALKDDSTADDFVESCSNGGTCKRPATSCNQYYEVLLQSCPSGQSFDNTQHQCTTNSTCDSETSTTAPPEDDCGCTPPAVCTESGTYPSENCSQYYECVESNGVYELVIQKCPAGQGYNRTQLQCISDEACGASSATTTPTNTECVSVGKHPAENCNQYYECVEVTWYYERVLQTCPDGQIFNQTISECNPGDVCNTETDTTTSAPSNDKEDCGCTPPAVCTESGTYPSEICNQYYECLEINGTYALVTQDCPSGQGFDRTTLKCSSDASCNPSTAAPPVVTPPTCTEPGRLPCQDCNQYYQCTDTNNGSYIISQETCPEGQAYNNTSQECEPDATCVPGETTSATTTAVTPPTCTEPGRLPCQDCNQYYQCTETNNGSYVISQETCPEGQAYNNTSQECEPDAACVPGETTTVTTTAVTPPTCTEPGRLPCQDCNQYYQCTETNNGSYVISQETCPEGQAYNNTSQECEPDATCVPGETTTATTTAVTPPTCTEPGRLPCQDCNQYYQCTETNNGSYVISQETCPEGQAYNNTSQECEPDATCIPGETTTAAITAITPPTCTEPGRLPCLECNQYYECTTSSNGSLVISLETCPEGQAYNNTSQECEPDESCIAGTTTTSETETTTTEAPITPPSECTSAKKYPAENCTQYYECVPFLCMVVQLEFVCLCERTRLQQNGTEVCQQQQLQSSPCAVTLPSTCTSAGTYPGPQCNQYYECVEVMYWYESVLQTCPSGQSYSECLKQCVLDSSCNP</sequence>
<evidence type="ECO:0000313" key="9">
    <source>
        <dbReference type="Proteomes" id="UP001159042"/>
    </source>
</evidence>
<feature type="chain" id="PRO_5043384306" description="Chitin-binding type-2 domain-containing protein" evidence="6">
    <location>
        <begin position="19"/>
        <end position="828"/>
    </location>
</feature>
<gene>
    <name evidence="8" type="ORF">NQ315_009737</name>
</gene>
<feature type="signal peptide" evidence="6">
    <location>
        <begin position="1"/>
        <end position="18"/>
    </location>
</feature>
<organism evidence="8 9">
    <name type="scientific">Exocentrus adspersus</name>
    <dbReference type="NCBI Taxonomy" id="1586481"/>
    <lineage>
        <taxon>Eukaryota</taxon>
        <taxon>Metazoa</taxon>
        <taxon>Ecdysozoa</taxon>
        <taxon>Arthropoda</taxon>
        <taxon>Hexapoda</taxon>
        <taxon>Insecta</taxon>
        <taxon>Pterygota</taxon>
        <taxon>Neoptera</taxon>
        <taxon>Endopterygota</taxon>
        <taxon>Coleoptera</taxon>
        <taxon>Polyphaga</taxon>
        <taxon>Cucujiformia</taxon>
        <taxon>Chrysomeloidea</taxon>
        <taxon>Cerambycidae</taxon>
        <taxon>Lamiinae</taxon>
        <taxon>Acanthocinini</taxon>
        <taxon>Exocentrus</taxon>
    </lineage>
</organism>
<evidence type="ECO:0000256" key="6">
    <source>
        <dbReference type="SAM" id="SignalP"/>
    </source>
</evidence>
<feature type="domain" description="Chitin-binding type-2" evidence="7">
    <location>
        <begin position="292"/>
        <end position="347"/>
    </location>
</feature>
<evidence type="ECO:0000256" key="3">
    <source>
        <dbReference type="ARBA" id="ARBA00022737"/>
    </source>
</evidence>
<evidence type="ECO:0000313" key="8">
    <source>
        <dbReference type="EMBL" id="KAJ8925885.1"/>
    </source>
</evidence>
<feature type="domain" description="Chitin-binding type-2" evidence="7">
    <location>
        <begin position="152"/>
        <end position="207"/>
    </location>
</feature>
<comment type="caution">
    <text evidence="8">The sequence shown here is derived from an EMBL/GenBank/DDBJ whole genome shotgun (WGS) entry which is preliminary data.</text>
</comment>
<feature type="domain" description="Chitin-binding type-2" evidence="7">
    <location>
        <begin position="495"/>
        <end position="551"/>
    </location>
</feature>